<name>A0AAE6JQ25_HAEPH</name>
<comment type="subcellular location">
    <subcellularLocation>
        <location evidence="1">Cell inner membrane</location>
        <topology evidence="1">Single-pass membrane protein</topology>
    </subcellularLocation>
</comment>
<evidence type="ECO:0000313" key="10">
    <source>
        <dbReference type="EMBL" id="QEN10149.1"/>
    </source>
</evidence>
<dbReference type="InterPro" id="IPR003848">
    <property type="entry name" value="DUF218"/>
</dbReference>
<evidence type="ECO:0000256" key="8">
    <source>
        <dbReference type="SAM" id="Phobius"/>
    </source>
</evidence>
<evidence type="ECO:0000256" key="3">
    <source>
        <dbReference type="ARBA" id="ARBA00022519"/>
    </source>
</evidence>
<dbReference type="KEGG" id="hpaa:E5Q53_01025"/>
<evidence type="ECO:0000259" key="9">
    <source>
        <dbReference type="Pfam" id="PF02698"/>
    </source>
</evidence>
<feature type="transmembrane region" description="Helical" evidence="8">
    <location>
        <begin position="27"/>
        <end position="50"/>
    </location>
</feature>
<evidence type="ECO:0000256" key="7">
    <source>
        <dbReference type="ARBA" id="ARBA00037355"/>
    </source>
</evidence>
<organism evidence="10 11">
    <name type="scientific">Haemophilus parahaemolyticus</name>
    <dbReference type="NCBI Taxonomy" id="735"/>
    <lineage>
        <taxon>Bacteria</taxon>
        <taxon>Pseudomonadati</taxon>
        <taxon>Pseudomonadota</taxon>
        <taxon>Gammaproteobacteria</taxon>
        <taxon>Pasteurellales</taxon>
        <taxon>Pasteurellaceae</taxon>
        <taxon>Haemophilus</taxon>
    </lineage>
</organism>
<dbReference type="PANTHER" id="PTHR30336">
    <property type="entry name" value="INNER MEMBRANE PROTEIN, PROBABLE PERMEASE"/>
    <property type="match status" value="1"/>
</dbReference>
<dbReference type="PANTHER" id="PTHR30336:SF0">
    <property type="entry name" value="PROTEIN SANA"/>
    <property type="match status" value="1"/>
</dbReference>
<sequence>MFNLFQNNIIRARLDLVQKTFWVTLKYGFWMLIALSFLLIVIDITTSYWVRDRIYTDINKLPNYRTAVVLGTAKYYTTGAPNLYYKYRIETARDLIKQGKVQQLWVSGDNKTPYYNEPRVMANDLLRQGVQAVQIQQDFAGYRTLDSVIRADKVFRLPPFVVVSQRFHCERAMFIAKTRNIDSVCFVAKYPEGHFKVRIREFFARAGMVLDYILDRQPETLEKGKEVR</sequence>
<evidence type="ECO:0000256" key="5">
    <source>
        <dbReference type="ARBA" id="ARBA00022989"/>
    </source>
</evidence>
<keyword evidence="3" id="KW-0997">Cell inner membrane</keyword>
<dbReference type="Proteomes" id="UP000323974">
    <property type="component" value="Chromosome"/>
</dbReference>
<evidence type="ECO:0000256" key="4">
    <source>
        <dbReference type="ARBA" id="ARBA00022692"/>
    </source>
</evidence>
<dbReference type="AlphaFoldDB" id="A0AAE6JQ25"/>
<keyword evidence="6 8" id="KW-0472">Membrane</keyword>
<dbReference type="EMBL" id="CP038817">
    <property type="protein sequence ID" value="QEN10149.1"/>
    <property type="molecule type" value="Genomic_DNA"/>
</dbReference>
<evidence type="ECO:0000256" key="2">
    <source>
        <dbReference type="ARBA" id="ARBA00022475"/>
    </source>
</evidence>
<feature type="domain" description="DUF218" evidence="9">
    <location>
        <begin position="67"/>
        <end position="188"/>
    </location>
</feature>
<evidence type="ECO:0000256" key="1">
    <source>
        <dbReference type="ARBA" id="ARBA00004377"/>
    </source>
</evidence>
<dbReference type="InterPro" id="IPR051599">
    <property type="entry name" value="Cell_Envelope_Assoc"/>
</dbReference>
<gene>
    <name evidence="10" type="ORF">E5Q53_01025</name>
</gene>
<reference evidence="10 11" key="1">
    <citation type="submission" date="2019-04" db="EMBL/GenBank/DDBJ databases">
        <title>Complete Genome and Methylome Analysis of Haemophilus haemolyticus NEB129.</title>
        <authorList>
            <person name="Fomenkov A."/>
            <person name="Roberts R.J."/>
            <person name="Anton B.P."/>
            <person name="Vincze T."/>
        </authorList>
    </citation>
    <scope>NUCLEOTIDE SEQUENCE [LARGE SCALE GENOMIC DNA]</scope>
    <source>
        <strain evidence="10 11">NEB129</strain>
    </source>
</reference>
<dbReference type="GO" id="GO:0005886">
    <property type="term" value="C:plasma membrane"/>
    <property type="evidence" value="ECO:0007669"/>
    <property type="project" value="UniProtKB-SubCell"/>
</dbReference>
<dbReference type="CDD" id="cd06259">
    <property type="entry name" value="YdcF-like"/>
    <property type="match status" value="1"/>
</dbReference>
<evidence type="ECO:0000313" key="11">
    <source>
        <dbReference type="Proteomes" id="UP000323974"/>
    </source>
</evidence>
<keyword evidence="2" id="KW-1003">Cell membrane</keyword>
<comment type="function">
    <text evidence="7">Participates in the barrier function of the cell envelope.</text>
</comment>
<protein>
    <recommendedName>
        <fullName evidence="9">DUF218 domain-containing protein</fullName>
    </recommendedName>
</protein>
<keyword evidence="5 8" id="KW-1133">Transmembrane helix</keyword>
<proteinExistence type="predicted"/>
<dbReference type="Pfam" id="PF02698">
    <property type="entry name" value="DUF218"/>
    <property type="match status" value="1"/>
</dbReference>
<evidence type="ECO:0000256" key="6">
    <source>
        <dbReference type="ARBA" id="ARBA00023136"/>
    </source>
</evidence>
<accession>A0AAE6JQ25</accession>
<keyword evidence="4 8" id="KW-0812">Transmembrane</keyword>